<feature type="transmembrane region" description="Helical" evidence="4">
    <location>
        <begin position="1540"/>
        <end position="1562"/>
    </location>
</feature>
<evidence type="ECO:0000313" key="6">
    <source>
        <dbReference type="Proteomes" id="UP000567179"/>
    </source>
</evidence>
<evidence type="ECO:0000256" key="1">
    <source>
        <dbReference type="ARBA" id="ARBA00022737"/>
    </source>
</evidence>
<protein>
    <submittedName>
        <fullName evidence="5">Uncharacterized protein</fullName>
    </submittedName>
</protein>
<feature type="region of interest" description="Disordered" evidence="3">
    <location>
        <begin position="399"/>
        <end position="487"/>
    </location>
</feature>
<feature type="compositionally biased region" description="Low complexity" evidence="3">
    <location>
        <begin position="1126"/>
        <end position="1151"/>
    </location>
</feature>
<dbReference type="OrthoDB" id="340346at2759"/>
<keyword evidence="6" id="KW-1185">Reference proteome</keyword>
<name>A0A8H5FBT1_9AGAR</name>
<feature type="compositionally biased region" description="Low complexity" evidence="3">
    <location>
        <begin position="255"/>
        <end position="271"/>
    </location>
</feature>
<feature type="compositionally biased region" description="Pro residues" evidence="3">
    <location>
        <begin position="45"/>
        <end position="67"/>
    </location>
</feature>
<proteinExistence type="predicted"/>
<feature type="compositionally biased region" description="Low complexity" evidence="3">
    <location>
        <begin position="1290"/>
        <end position="1312"/>
    </location>
</feature>
<feature type="region of interest" description="Disordered" evidence="3">
    <location>
        <begin position="1209"/>
        <end position="1229"/>
    </location>
</feature>
<organism evidence="5 6">
    <name type="scientific">Psilocybe cf. subviscida</name>
    <dbReference type="NCBI Taxonomy" id="2480587"/>
    <lineage>
        <taxon>Eukaryota</taxon>
        <taxon>Fungi</taxon>
        <taxon>Dikarya</taxon>
        <taxon>Basidiomycota</taxon>
        <taxon>Agaricomycotina</taxon>
        <taxon>Agaricomycetes</taxon>
        <taxon>Agaricomycetidae</taxon>
        <taxon>Agaricales</taxon>
        <taxon>Agaricineae</taxon>
        <taxon>Strophariaceae</taxon>
        <taxon>Psilocybe</taxon>
    </lineage>
</organism>
<feature type="region of interest" description="Disordered" evidence="3">
    <location>
        <begin position="1"/>
        <end position="72"/>
    </location>
</feature>
<feature type="compositionally biased region" description="Low complexity" evidence="3">
    <location>
        <begin position="280"/>
        <end position="292"/>
    </location>
</feature>
<feature type="region of interest" description="Disordered" evidence="3">
    <location>
        <begin position="665"/>
        <end position="687"/>
    </location>
</feature>
<dbReference type="InterPro" id="IPR051023">
    <property type="entry name" value="PP2A_Regulatory_Subunit_A"/>
</dbReference>
<dbReference type="Proteomes" id="UP000567179">
    <property type="component" value="Unassembled WGS sequence"/>
</dbReference>
<feature type="region of interest" description="Disordered" evidence="3">
    <location>
        <begin position="1269"/>
        <end position="1328"/>
    </location>
</feature>
<keyword evidence="4" id="KW-1133">Transmembrane helix</keyword>
<feature type="region of interest" description="Disordered" evidence="3">
    <location>
        <begin position="1638"/>
        <end position="1669"/>
    </location>
</feature>
<feature type="transmembrane region" description="Helical" evidence="4">
    <location>
        <begin position="1483"/>
        <end position="1506"/>
    </location>
</feature>
<sequence>MPNLQIPLPPPPSWPLIAQQDTDSPFAPFYTPPETPSPLIFYTPPQSPVVPHPPHPVLPPNPHPAPQTPSTDDPFPAHVDHAVDLPFDDDNLSTLEKIYLYSRSKAPYHRVFIAHALPQYLNSVSPQDAVAYVLPLLSGLAMDDDEQVKEAFAAELVPVVWWFFSHCQVIPDELNAEETHASSSTTVTISVQAFTPILGTLLLSPNPLVGGAARFAVVDLLSRMKRADDRERDLHGAFREQLDLPAAPPMLPAAAVAAAMKASSSPLPSAPSHEHHTHHTTQTSTHTPGSSSIRGKSCRMMMTSRTRLDDVDYDEQEQMDEDNEQPEGGDLESEEGARMATDQDVSPRPLGPVTPENQPVQGSSNPYFPSIATQQTSLAQQEAAQHAKYSAMPWYSPPVAPSTVSSPATQSPSGSATGAFSPGVEYPSSPSSTQSSRSSSSSYLERFSSSGPNESIFQPPESARGLGNVPSATDADYNNWEGYDEGGEDEQAAVGRLSSMSLMAAVTASGTLDVDMQRAFVEEVQRVGGDSVYWVRREASFALGALAKVVPEDLVISTLLPLFDNLRRDPVWHVRHSVLFALPAVLERLEPDHRKRVALETITGLARDQSPAVRSGVLEALGEVIHTFHGDPKGPPKDLLGLFLGIRDGSKQSLSFNPTSVNTFKPTLPSRNSGASVHSQQSGTSSLTSEVLYDDPKRNLICAFNFPAVALTLGADGWRSLRETYLAIAADTSTGVRRTLAASIGELARIVGPESTRQDLVQVWHIYVRAEEEEVRSKAIETLSLLMTIAGGREVGRECLHALMRCWEEGLLRGWREREMVVRGLVRWLRLVGVGYPGDPDQIQSEAERKKELEGQREIAIVAKRLLVKGLEDSVAAVRESSVLVVRLLVSFFYFWWLLLEEIAPQRTRTHPSVLFDTAVAWPVIASGVLLASTPDVWQLFSDHVPGLTDELDRDLKQLAASPNYRRRMTFVACCQALALALDENDQPLVYPSAVGSEEKGEAERMRTMDDVFLQEVATLSYDKILGVRIGVARFAGTVHDHLVLLSLPVPLALRNLVNKLTRDVSSEVRAYVAEAAKGGGGFEQSSTFRSAIAAIPLASPLHIASWSGATAMTGSTHQGEGSGDSFLSNTSTASSMSVSSASSSRSSQGRRLSRKEAKRATFSRPPPALIASPSPRSAPSSSDLTTRSHSSSSSQVGYFDLVVPKRPSSALSNHSIGSGTSAVSAGGAGGSGVGGSGGLTSGNVSANWASLGLGQSVSSPLVYSPSPTGYSGTPARGNMGSVAAKKGDSGTPMQGSGSGSGSRPSSSRNTGAASSNKPPSHDWGPTSWASSLPASTSVFLRTSCCAALPLNYPRLRSAPSRRPRCGSQHSSRHLNTPDYCFYQSTLRYDPHSLHHHVHEHIMLNLLQILRYSVFVVFIVCNAVITSVAVWNLSIVQSLSGSAFTTAQQIDSFLIFLGAAGLVLIFPILFFELYGKNLFVGRVWFELLWVGLFWLMQLAGAAALTAQGTSQLCSSNSQDSSLSQSSDSESPCVSTQVLQAFTWIIAILMLGYFTLLSILTIVKYSDDPTILKCSVRGFPVVQSQNALKSEPASPKFRLSFRAHHAAEQPPPPPPPAIVAPQPRRHFAALRAAILSQRHSGGDEDAGHQRQTSMSSVVSPPLDEDEINRPSSYYPDVMVQQNMTTVLQEAASAPPPAAAVHATAPAAITVEHFHPNRRPTLPPISSSPFYNSAVRMAIEGDKPSTVMAAPRPLPSVHTQVGKVAEPPSPPLLGDWPRMDATSRPRTKRKPTPAEEAERHMQPLSRLNMLLDRTEPQASGSMPQSQPQPQPQPRASSSRSYEPQPVASSSRLPESGFAAQTWQQTYGHRKEPEAPRPVEVARQHSYDAEQNQKRKAHERPQRRPSAALPRPPVLQARRTSDSKSPAQYQSLYLGTPAGSSQPEAQGPPVAALAPAPPPPPAAAPGHTRKESQRRPLPNPQPQSPPASAPLARADSSGRPVRHLPPAPSEGPQVSSPQAPASVPPPSWRHKPGGPRRQSNDGDPSSPPPGLDRFGSIRSSDFSGQY</sequence>
<feature type="transmembrane region" description="Helical" evidence="4">
    <location>
        <begin position="1409"/>
        <end position="1433"/>
    </location>
</feature>
<feature type="compositionally biased region" description="Basic residues" evidence="3">
    <location>
        <begin position="1891"/>
        <end position="1900"/>
    </location>
</feature>
<evidence type="ECO:0000256" key="4">
    <source>
        <dbReference type="SAM" id="Phobius"/>
    </source>
</evidence>
<feature type="compositionally biased region" description="Pro residues" evidence="3">
    <location>
        <begin position="1974"/>
        <end position="1985"/>
    </location>
</feature>
<feature type="compositionally biased region" description="Polar residues" evidence="3">
    <location>
        <begin position="2054"/>
        <end position="2063"/>
    </location>
</feature>
<keyword evidence="4" id="KW-0472">Membrane</keyword>
<feature type="compositionally biased region" description="Low complexity" evidence="3">
    <location>
        <begin position="428"/>
        <end position="450"/>
    </location>
</feature>
<dbReference type="PANTHER" id="PTHR10648:SF1">
    <property type="entry name" value="SERINE_THREONINE-PROTEIN PHOSPHATASE 4 REGULATORY SUBUNIT 1"/>
    <property type="match status" value="1"/>
</dbReference>
<dbReference type="GO" id="GO:0019888">
    <property type="term" value="F:protein phosphatase regulator activity"/>
    <property type="evidence" value="ECO:0007669"/>
    <property type="project" value="TreeGrafter"/>
</dbReference>
<keyword evidence="1" id="KW-0677">Repeat</keyword>
<feature type="compositionally biased region" description="Polar residues" evidence="3">
    <location>
        <begin position="1844"/>
        <end position="1864"/>
    </location>
</feature>
<dbReference type="PROSITE" id="PS50077">
    <property type="entry name" value="HEAT_REPEAT"/>
    <property type="match status" value="2"/>
</dbReference>
<dbReference type="InterPro" id="IPR016024">
    <property type="entry name" value="ARM-type_fold"/>
</dbReference>
<reference evidence="5 6" key="1">
    <citation type="journal article" date="2020" name="ISME J.">
        <title>Uncovering the hidden diversity of litter-decomposition mechanisms in mushroom-forming fungi.</title>
        <authorList>
            <person name="Floudas D."/>
            <person name="Bentzer J."/>
            <person name="Ahren D."/>
            <person name="Johansson T."/>
            <person name="Persson P."/>
            <person name="Tunlid A."/>
        </authorList>
    </citation>
    <scope>NUCLEOTIDE SEQUENCE [LARGE SCALE GENOMIC DNA]</scope>
    <source>
        <strain evidence="5 6">CBS 101986</strain>
    </source>
</reference>
<dbReference type="InterPro" id="IPR011989">
    <property type="entry name" value="ARM-like"/>
</dbReference>
<feature type="compositionally biased region" description="Polar residues" evidence="3">
    <location>
        <begin position="1648"/>
        <end position="1657"/>
    </location>
</feature>
<evidence type="ECO:0000256" key="3">
    <source>
        <dbReference type="SAM" id="MobiDB-lite"/>
    </source>
</evidence>
<feature type="compositionally biased region" description="Basic and acidic residues" evidence="3">
    <location>
        <begin position="1790"/>
        <end position="1799"/>
    </location>
</feature>
<evidence type="ECO:0000313" key="5">
    <source>
        <dbReference type="EMBL" id="KAF5330792.1"/>
    </source>
</evidence>
<accession>A0A8H5FBT1</accession>
<feature type="region of interest" description="Disordered" evidence="3">
    <location>
        <begin position="1756"/>
        <end position="2063"/>
    </location>
</feature>
<feature type="transmembrane region" description="Helical" evidence="4">
    <location>
        <begin position="1453"/>
        <end position="1471"/>
    </location>
</feature>
<dbReference type="SUPFAM" id="SSF48371">
    <property type="entry name" value="ARM repeat"/>
    <property type="match status" value="1"/>
</dbReference>
<dbReference type="Gene3D" id="1.25.10.10">
    <property type="entry name" value="Leucine-rich Repeat Variant"/>
    <property type="match status" value="1"/>
</dbReference>
<dbReference type="EMBL" id="JAACJJ010000001">
    <property type="protein sequence ID" value="KAF5330792.1"/>
    <property type="molecule type" value="Genomic_DNA"/>
</dbReference>
<feature type="region of interest" description="Disordered" evidence="3">
    <location>
        <begin position="255"/>
        <end position="369"/>
    </location>
</feature>
<feature type="repeat" description="HEAT" evidence="2">
    <location>
        <begin position="721"/>
        <end position="759"/>
    </location>
</feature>
<feature type="region of interest" description="Disordered" evidence="3">
    <location>
        <begin position="1113"/>
        <end position="1196"/>
    </location>
</feature>
<feature type="compositionally biased region" description="Acidic residues" evidence="3">
    <location>
        <begin position="311"/>
        <end position="334"/>
    </location>
</feature>
<dbReference type="GO" id="GO:0005737">
    <property type="term" value="C:cytoplasm"/>
    <property type="evidence" value="ECO:0007669"/>
    <property type="project" value="TreeGrafter"/>
</dbReference>
<feature type="compositionally biased region" description="Low complexity" evidence="3">
    <location>
        <begin position="2009"/>
        <end position="2018"/>
    </location>
</feature>
<keyword evidence="4" id="KW-0812">Transmembrane</keyword>
<comment type="caution">
    <text evidence="5">The sequence shown here is derived from an EMBL/GenBank/DDBJ whole genome shotgun (WGS) entry which is preliminary data.</text>
</comment>
<feature type="compositionally biased region" description="Basic and acidic residues" evidence="3">
    <location>
        <begin position="1866"/>
        <end position="1890"/>
    </location>
</feature>
<evidence type="ECO:0000256" key="2">
    <source>
        <dbReference type="PROSITE-ProRule" id="PRU00103"/>
    </source>
</evidence>
<feature type="compositionally biased region" description="Low complexity" evidence="3">
    <location>
        <begin position="1170"/>
        <end position="1195"/>
    </location>
</feature>
<feature type="compositionally biased region" description="Polar residues" evidence="3">
    <location>
        <begin position="1920"/>
        <end position="1941"/>
    </location>
</feature>
<feature type="compositionally biased region" description="Polar residues" evidence="3">
    <location>
        <begin position="355"/>
        <end position="369"/>
    </location>
</feature>
<dbReference type="InterPro" id="IPR021133">
    <property type="entry name" value="HEAT_type_2"/>
</dbReference>
<gene>
    <name evidence="5" type="ORF">D9619_005822</name>
</gene>
<feature type="compositionally biased region" description="Low complexity" evidence="3">
    <location>
        <begin position="1814"/>
        <end position="1823"/>
    </location>
</feature>
<feature type="repeat" description="HEAT" evidence="2">
    <location>
        <begin position="559"/>
        <end position="596"/>
    </location>
</feature>
<dbReference type="PANTHER" id="PTHR10648">
    <property type="entry name" value="SERINE/THREONINE-PROTEIN PHOSPHATASE PP2A 65 KDA REGULATORY SUBUNIT"/>
    <property type="match status" value="1"/>
</dbReference>